<reference evidence="1" key="1">
    <citation type="journal article" date="2020" name="Stud. Mycol.">
        <title>101 Dothideomycetes genomes: a test case for predicting lifestyles and emergence of pathogens.</title>
        <authorList>
            <person name="Haridas S."/>
            <person name="Albert R."/>
            <person name="Binder M."/>
            <person name="Bloem J."/>
            <person name="Labutti K."/>
            <person name="Salamov A."/>
            <person name="Andreopoulos B."/>
            <person name="Baker S."/>
            <person name="Barry K."/>
            <person name="Bills G."/>
            <person name="Bluhm B."/>
            <person name="Cannon C."/>
            <person name="Castanera R."/>
            <person name="Culley D."/>
            <person name="Daum C."/>
            <person name="Ezra D."/>
            <person name="Gonzalez J."/>
            <person name="Henrissat B."/>
            <person name="Kuo A."/>
            <person name="Liang C."/>
            <person name="Lipzen A."/>
            <person name="Lutzoni F."/>
            <person name="Magnuson J."/>
            <person name="Mondo S."/>
            <person name="Nolan M."/>
            <person name="Ohm R."/>
            <person name="Pangilinan J."/>
            <person name="Park H.-J."/>
            <person name="Ramirez L."/>
            <person name="Alfaro M."/>
            <person name="Sun H."/>
            <person name="Tritt A."/>
            <person name="Yoshinaga Y."/>
            <person name="Zwiers L.-H."/>
            <person name="Turgeon B."/>
            <person name="Goodwin S."/>
            <person name="Spatafora J."/>
            <person name="Crous P."/>
            <person name="Grigoriev I."/>
        </authorList>
    </citation>
    <scope>NUCLEOTIDE SEQUENCE</scope>
    <source>
        <strain evidence="1">CBS 525.71</strain>
    </source>
</reference>
<dbReference type="Proteomes" id="UP000799754">
    <property type="component" value="Unassembled WGS sequence"/>
</dbReference>
<dbReference type="EMBL" id="MU006732">
    <property type="protein sequence ID" value="KAF2624209.1"/>
    <property type="molecule type" value="Genomic_DNA"/>
</dbReference>
<keyword evidence="2" id="KW-1185">Reference proteome</keyword>
<proteinExistence type="predicted"/>
<organism evidence="1 2">
    <name type="scientific">Macroventuria anomochaeta</name>
    <dbReference type="NCBI Taxonomy" id="301207"/>
    <lineage>
        <taxon>Eukaryota</taxon>
        <taxon>Fungi</taxon>
        <taxon>Dikarya</taxon>
        <taxon>Ascomycota</taxon>
        <taxon>Pezizomycotina</taxon>
        <taxon>Dothideomycetes</taxon>
        <taxon>Pleosporomycetidae</taxon>
        <taxon>Pleosporales</taxon>
        <taxon>Pleosporineae</taxon>
        <taxon>Didymellaceae</taxon>
        <taxon>Macroventuria</taxon>
    </lineage>
</organism>
<protein>
    <submittedName>
        <fullName evidence="1">Uncharacterized protein</fullName>
    </submittedName>
</protein>
<evidence type="ECO:0000313" key="1">
    <source>
        <dbReference type="EMBL" id="KAF2624209.1"/>
    </source>
</evidence>
<sequence>MQNKRALRASGEWVAPAASVLVQGFLSVPAKNNLVAAQHAARASTTKREMAAGFSKAARPRAQSLIPSIDNTR</sequence>
<evidence type="ECO:0000313" key="2">
    <source>
        <dbReference type="Proteomes" id="UP000799754"/>
    </source>
</evidence>
<gene>
    <name evidence="1" type="ORF">BU25DRAFT_413769</name>
</gene>
<accession>A0ACB6RSU6</accession>
<name>A0ACB6RSU6_9PLEO</name>
<comment type="caution">
    <text evidence="1">The sequence shown here is derived from an EMBL/GenBank/DDBJ whole genome shotgun (WGS) entry which is preliminary data.</text>
</comment>